<proteinExistence type="predicted"/>
<evidence type="ECO:0000313" key="1">
    <source>
        <dbReference type="EMBL" id="TFK67198.1"/>
    </source>
</evidence>
<gene>
    <name evidence="1" type="ORF">BDN72DRAFT_843370</name>
</gene>
<name>A0ACD3ANB3_9AGAR</name>
<dbReference type="EMBL" id="ML208382">
    <property type="protein sequence ID" value="TFK67198.1"/>
    <property type="molecule type" value="Genomic_DNA"/>
</dbReference>
<keyword evidence="2" id="KW-1185">Reference proteome</keyword>
<protein>
    <submittedName>
        <fullName evidence="1">Uncharacterized protein</fullName>
    </submittedName>
</protein>
<evidence type="ECO:0000313" key="2">
    <source>
        <dbReference type="Proteomes" id="UP000308600"/>
    </source>
</evidence>
<reference evidence="1 2" key="1">
    <citation type="journal article" date="2019" name="Nat. Ecol. Evol.">
        <title>Megaphylogeny resolves global patterns of mushroom evolution.</title>
        <authorList>
            <person name="Varga T."/>
            <person name="Krizsan K."/>
            <person name="Foldi C."/>
            <person name="Dima B."/>
            <person name="Sanchez-Garcia M."/>
            <person name="Sanchez-Ramirez S."/>
            <person name="Szollosi G.J."/>
            <person name="Szarkandi J.G."/>
            <person name="Papp V."/>
            <person name="Albert L."/>
            <person name="Andreopoulos W."/>
            <person name="Angelini C."/>
            <person name="Antonin V."/>
            <person name="Barry K.W."/>
            <person name="Bougher N.L."/>
            <person name="Buchanan P."/>
            <person name="Buyck B."/>
            <person name="Bense V."/>
            <person name="Catcheside P."/>
            <person name="Chovatia M."/>
            <person name="Cooper J."/>
            <person name="Damon W."/>
            <person name="Desjardin D."/>
            <person name="Finy P."/>
            <person name="Geml J."/>
            <person name="Haridas S."/>
            <person name="Hughes K."/>
            <person name="Justo A."/>
            <person name="Karasinski D."/>
            <person name="Kautmanova I."/>
            <person name="Kiss B."/>
            <person name="Kocsube S."/>
            <person name="Kotiranta H."/>
            <person name="LaButti K.M."/>
            <person name="Lechner B.E."/>
            <person name="Liimatainen K."/>
            <person name="Lipzen A."/>
            <person name="Lukacs Z."/>
            <person name="Mihaltcheva S."/>
            <person name="Morgado L.N."/>
            <person name="Niskanen T."/>
            <person name="Noordeloos M.E."/>
            <person name="Ohm R.A."/>
            <person name="Ortiz-Santana B."/>
            <person name="Ovrebo C."/>
            <person name="Racz N."/>
            <person name="Riley R."/>
            <person name="Savchenko A."/>
            <person name="Shiryaev A."/>
            <person name="Soop K."/>
            <person name="Spirin V."/>
            <person name="Szebenyi C."/>
            <person name="Tomsovsky M."/>
            <person name="Tulloss R.E."/>
            <person name="Uehling J."/>
            <person name="Grigoriev I.V."/>
            <person name="Vagvolgyi C."/>
            <person name="Papp T."/>
            <person name="Martin F.M."/>
            <person name="Miettinen O."/>
            <person name="Hibbett D.S."/>
            <person name="Nagy L.G."/>
        </authorList>
    </citation>
    <scope>NUCLEOTIDE SEQUENCE [LARGE SCALE GENOMIC DNA]</scope>
    <source>
        <strain evidence="1 2">NL-1719</strain>
    </source>
</reference>
<sequence>MEPTTSTETTEKPLAGTVPSHRCYIFMHSAEQPSEFPSRMSTPISRSLQLKAIKWGGVVNFGWQAHWAGTNPDEPAATVFSTTGGRLELSGLTLQNLDAVEQRILQHVERDRSMQEDDQILLFVCTHGARDCRCGNTGGQVFRALQEEVDRRKRLDPTGNINKVKIGSVGHVGGHAHAANVLVFPRGDWLGRLQAGDASAVLDEVLSNPARPMGLSDPPLMPDHWRGRMGLFKEEQIHLMAAS</sequence>
<dbReference type="Proteomes" id="UP000308600">
    <property type="component" value="Unassembled WGS sequence"/>
</dbReference>
<accession>A0ACD3ANB3</accession>
<organism evidence="1 2">
    <name type="scientific">Pluteus cervinus</name>
    <dbReference type="NCBI Taxonomy" id="181527"/>
    <lineage>
        <taxon>Eukaryota</taxon>
        <taxon>Fungi</taxon>
        <taxon>Dikarya</taxon>
        <taxon>Basidiomycota</taxon>
        <taxon>Agaricomycotina</taxon>
        <taxon>Agaricomycetes</taxon>
        <taxon>Agaricomycetidae</taxon>
        <taxon>Agaricales</taxon>
        <taxon>Pluteineae</taxon>
        <taxon>Pluteaceae</taxon>
        <taxon>Pluteus</taxon>
    </lineage>
</organism>